<reference evidence="4" key="1">
    <citation type="submission" date="2016-06" db="UniProtKB">
        <authorList>
            <consortium name="WormBaseParasite"/>
        </authorList>
    </citation>
    <scope>IDENTIFICATION</scope>
</reference>
<accession>A0A183UZW2</accession>
<feature type="compositionally biased region" description="Low complexity" evidence="1">
    <location>
        <begin position="280"/>
        <end position="290"/>
    </location>
</feature>
<dbReference type="Proteomes" id="UP000050794">
    <property type="component" value="Unassembled WGS sequence"/>
</dbReference>
<feature type="compositionally biased region" description="Polar residues" evidence="1">
    <location>
        <begin position="304"/>
        <end position="314"/>
    </location>
</feature>
<dbReference type="WBParaSite" id="TCNE_0001403201-mRNA-1">
    <property type="protein sequence ID" value="TCNE_0001403201-mRNA-1"/>
    <property type="gene ID" value="TCNE_0001403201"/>
</dbReference>
<feature type="region of interest" description="Disordered" evidence="1">
    <location>
        <begin position="238"/>
        <end position="340"/>
    </location>
</feature>
<evidence type="ECO:0000313" key="3">
    <source>
        <dbReference type="Proteomes" id="UP000050794"/>
    </source>
</evidence>
<dbReference type="AlphaFoldDB" id="A0A183UZW2"/>
<gene>
    <name evidence="2" type="ORF">TCNE_LOCUS14032</name>
</gene>
<evidence type="ECO:0000313" key="2">
    <source>
        <dbReference type="EMBL" id="VDM45353.1"/>
    </source>
</evidence>
<dbReference type="EMBL" id="UYWY01022026">
    <property type="protein sequence ID" value="VDM45353.1"/>
    <property type="molecule type" value="Genomic_DNA"/>
</dbReference>
<reference evidence="2 3" key="2">
    <citation type="submission" date="2018-11" db="EMBL/GenBank/DDBJ databases">
        <authorList>
            <consortium name="Pathogen Informatics"/>
        </authorList>
    </citation>
    <scope>NUCLEOTIDE SEQUENCE [LARGE SCALE GENOMIC DNA]</scope>
</reference>
<keyword evidence="3" id="KW-1185">Reference proteome</keyword>
<evidence type="ECO:0000313" key="4">
    <source>
        <dbReference type="WBParaSite" id="TCNE_0001403201-mRNA-1"/>
    </source>
</evidence>
<feature type="compositionally biased region" description="Polar residues" evidence="1">
    <location>
        <begin position="238"/>
        <end position="275"/>
    </location>
</feature>
<feature type="compositionally biased region" description="Low complexity" evidence="1">
    <location>
        <begin position="326"/>
        <end position="340"/>
    </location>
</feature>
<evidence type="ECO:0000256" key="1">
    <source>
        <dbReference type="SAM" id="MobiDB-lite"/>
    </source>
</evidence>
<name>A0A183UZW2_TOXCA</name>
<proteinExistence type="predicted"/>
<protein>
    <submittedName>
        <fullName evidence="4">Ras-GEF domain-containing protein</fullName>
    </submittedName>
</protein>
<sequence length="427" mass="47833">MSTHQIMKNGVPSKGGLLRSVFMCGFIDGRWHNRYPIFPNFLHFSSLYSIVADLMSTYYVCCNASSAAQWSMAKTKEMLANAGVFLFFVNEFTLGDVRCLLTLQYAWDYMVPIFMLRPPRTKLVVCETEPGYKTPASDINNGVITRSATQSSSHLTKNEPSPPLSDYQPDYPLLQYILYQGYKMSIPYDRLNHCRSMNKIKGRLQKVLQPFAHLDPSRSPACGTLSYSDESARTISSTVPSSASIKSTRSQQNATPTSRLRLSRSMNNITAAVNQKRNHSNTTKGNSTSGSRKHRLKQKIPTPHQLSTESNHGTTGRLVRYGSQESNNSRSSIGRRSSLSDASNFHATQYLVFPVKDKSQEPILIHFPQDVIENDDNRLKGTWGSDTSLEEDAEIAPKIRGDLQLTSEDDDDGLRADGMHAPYNDHL</sequence>
<feature type="region of interest" description="Disordered" evidence="1">
    <location>
        <begin position="404"/>
        <end position="427"/>
    </location>
</feature>
<feature type="compositionally biased region" description="Basic and acidic residues" evidence="1">
    <location>
        <begin position="413"/>
        <end position="427"/>
    </location>
</feature>
<organism evidence="3 4">
    <name type="scientific">Toxocara canis</name>
    <name type="common">Canine roundworm</name>
    <dbReference type="NCBI Taxonomy" id="6265"/>
    <lineage>
        <taxon>Eukaryota</taxon>
        <taxon>Metazoa</taxon>
        <taxon>Ecdysozoa</taxon>
        <taxon>Nematoda</taxon>
        <taxon>Chromadorea</taxon>
        <taxon>Rhabditida</taxon>
        <taxon>Spirurina</taxon>
        <taxon>Ascaridomorpha</taxon>
        <taxon>Ascaridoidea</taxon>
        <taxon>Toxocaridae</taxon>
        <taxon>Toxocara</taxon>
    </lineage>
</organism>